<organism evidence="1 2">
    <name type="scientific">Pristionchus fissidentatus</name>
    <dbReference type="NCBI Taxonomy" id="1538716"/>
    <lineage>
        <taxon>Eukaryota</taxon>
        <taxon>Metazoa</taxon>
        <taxon>Ecdysozoa</taxon>
        <taxon>Nematoda</taxon>
        <taxon>Chromadorea</taxon>
        <taxon>Rhabditida</taxon>
        <taxon>Rhabditina</taxon>
        <taxon>Diplogasteromorpha</taxon>
        <taxon>Diplogasteroidea</taxon>
        <taxon>Neodiplogasteridae</taxon>
        <taxon>Pristionchus</taxon>
    </lineage>
</organism>
<comment type="caution">
    <text evidence="1">The sequence shown here is derived from an EMBL/GenBank/DDBJ whole genome shotgun (WGS) entry which is preliminary data.</text>
</comment>
<gene>
    <name evidence="1" type="ORF">PFISCL1PPCAC_27760</name>
</gene>
<keyword evidence="2" id="KW-1185">Reference proteome</keyword>
<dbReference type="AlphaFoldDB" id="A0AAV5X1P6"/>
<feature type="non-terminal residue" evidence="1">
    <location>
        <position position="91"/>
    </location>
</feature>
<name>A0AAV5X1P6_9BILA</name>
<dbReference type="EMBL" id="BTSY01000007">
    <property type="protein sequence ID" value="GMT36463.1"/>
    <property type="molecule type" value="Genomic_DNA"/>
</dbReference>
<evidence type="ECO:0000313" key="2">
    <source>
        <dbReference type="Proteomes" id="UP001432322"/>
    </source>
</evidence>
<accession>A0AAV5X1P6</accession>
<dbReference type="Proteomes" id="UP001432322">
    <property type="component" value="Unassembled WGS sequence"/>
</dbReference>
<proteinExistence type="predicted"/>
<reference evidence="1" key="1">
    <citation type="submission" date="2023-10" db="EMBL/GenBank/DDBJ databases">
        <title>Genome assembly of Pristionchus species.</title>
        <authorList>
            <person name="Yoshida K."/>
            <person name="Sommer R.J."/>
        </authorList>
    </citation>
    <scope>NUCLEOTIDE SEQUENCE</scope>
    <source>
        <strain evidence="1">RS5133</strain>
    </source>
</reference>
<evidence type="ECO:0000313" key="1">
    <source>
        <dbReference type="EMBL" id="GMT36463.1"/>
    </source>
</evidence>
<sequence>MIQLTVDRRMKFSFYRKTTPICIRSSIFLSRWRCRILYAAVAPIICHLEKRSPSDEYGFTWCSWTKHINYVSSGSCAENAGIETGQKIVGA</sequence>
<protein>
    <submittedName>
        <fullName evidence="1">Uncharacterized protein</fullName>
    </submittedName>
</protein>